<keyword evidence="1" id="KW-1133">Transmembrane helix</keyword>
<comment type="caution">
    <text evidence="2">The sequence shown here is derived from an EMBL/GenBank/DDBJ whole genome shotgun (WGS) entry which is preliminary data.</text>
</comment>
<dbReference type="Proteomes" id="UP001595453">
    <property type="component" value="Unassembled WGS sequence"/>
</dbReference>
<gene>
    <name evidence="2" type="ORF">ACFOEE_03190</name>
</gene>
<dbReference type="EMBL" id="JBHRSD010000006">
    <property type="protein sequence ID" value="MFC3031527.1"/>
    <property type="molecule type" value="Genomic_DNA"/>
</dbReference>
<reference evidence="3" key="1">
    <citation type="journal article" date="2019" name="Int. J. Syst. Evol. Microbiol.">
        <title>The Global Catalogue of Microorganisms (GCM) 10K type strain sequencing project: providing services to taxonomists for standard genome sequencing and annotation.</title>
        <authorList>
            <consortium name="The Broad Institute Genomics Platform"/>
            <consortium name="The Broad Institute Genome Sequencing Center for Infectious Disease"/>
            <person name="Wu L."/>
            <person name="Ma J."/>
        </authorList>
    </citation>
    <scope>NUCLEOTIDE SEQUENCE [LARGE SCALE GENOMIC DNA]</scope>
    <source>
        <strain evidence="3">KCTC 42730</strain>
    </source>
</reference>
<evidence type="ECO:0000313" key="2">
    <source>
        <dbReference type="EMBL" id="MFC3031527.1"/>
    </source>
</evidence>
<keyword evidence="3" id="KW-1185">Reference proteome</keyword>
<protein>
    <recommendedName>
        <fullName evidence="4">DUF3302 domain-containing protein</fullName>
    </recommendedName>
</protein>
<feature type="transmembrane region" description="Helical" evidence="1">
    <location>
        <begin position="14"/>
        <end position="35"/>
    </location>
</feature>
<keyword evidence="1" id="KW-0472">Membrane</keyword>
<name>A0ABV7CG29_9GAMM</name>
<evidence type="ECO:0008006" key="4">
    <source>
        <dbReference type="Google" id="ProtNLM"/>
    </source>
</evidence>
<accession>A0ABV7CG29</accession>
<evidence type="ECO:0000313" key="3">
    <source>
        <dbReference type="Proteomes" id="UP001595453"/>
    </source>
</evidence>
<sequence length="98" mass="11036">METVFLNTPWFLTALYFVALGIVHIAFAFGVYHAAKLGQTNGLQTWLIGPGMWALSVLILGPLLAIGYWFIHHSNLGGFNDQLLKEVRARHERIKTLE</sequence>
<dbReference type="RefSeq" id="WP_377120844.1">
    <property type="nucleotide sequence ID" value="NZ_JBHRSD010000006.1"/>
</dbReference>
<keyword evidence="1" id="KW-0812">Transmembrane</keyword>
<proteinExistence type="predicted"/>
<feature type="transmembrane region" description="Helical" evidence="1">
    <location>
        <begin position="47"/>
        <end position="71"/>
    </location>
</feature>
<evidence type="ECO:0000256" key="1">
    <source>
        <dbReference type="SAM" id="Phobius"/>
    </source>
</evidence>
<organism evidence="2 3">
    <name type="scientific">Pseudoalteromonas fenneropenaei</name>
    <dbReference type="NCBI Taxonomy" id="1737459"/>
    <lineage>
        <taxon>Bacteria</taxon>
        <taxon>Pseudomonadati</taxon>
        <taxon>Pseudomonadota</taxon>
        <taxon>Gammaproteobacteria</taxon>
        <taxon>Alteromonadales</taxon>
        <taxon>Pseudoalteromonadaceae</taxon>
        <taxon>Pseudoalteromonas</taxon>
    </lineage>
</organism>